<proteinExistence type="predicted"/>
<dbReference type="OrthoDB" id="5423750at2759"/>
<sequence length="844" mass="88229">MKSFFSFSVILLARSVVSENTPFCAPAQVKYCVLDDCLQPLINQTTSGPQFCGKYLENDSISIPDYIPAAIPASRISSACSCLIQVQPTAKPTTQSSFALGSIDLSVSTKTSPSLETSVPTVSSAIVSVVSISLPVIPGSGKEFTTSIIYSLSTYTTHSSGLLVTKTQSVLDSTTVYPVTHEITQSPSPKSTVPVEYTTSIVYALSSYTNPSGEVITKTIVDYTTVCPVTAKVTSTSQALGQLASESTTAYETSTIYKTSTYTSLGQTITKTLVDYSTVRSITKELSPSPTPKSTVEYTTSTVYSLSTRTYTSSEKTFTVTDTVVDYTTVCPVTQSASSTQGVSSLTTFPSVSSTESVISTSASDSSIVPSSLSVSASASSSSIAVKSTKTRSRHSRTKCTKASHSTQSYPFGNATSLYQPTGTTSSSPSSISGTGYSSSVRYPMSNSTISDIPQGAASSTAHQVTDSTRLQFPSGTGYSVSSTAYSMPNSTSSHVPSGTGFSAPTTFTTTETLPTSTSSVEINSSTSELPETTEIPITSAPSTTSSLALPSVTAFCSTDAAALVFAAAGTPVTSYCSSLLSIQPTYADEQYLFVTKTTLITTTTTVSPATVTVFKRTTRTDSYPFTSTYDLAQQSSACSCLSIQPAVIAETVTITVPATSLVVVSTTIPACTPSPTQAVVNGDFETSTSGSYQTPWILSSGAYVQSNFNNAVQSHAGDKFAILYGQYSTIVTMFQQIDTLTPGQSYTLSYYTLVAGTLVMPTDYCTLSTSVGGIVVDTATFTSSSRGSLGVSYSQRSVTVVPTTQSAQLKISWLCVSVIDMYADLVLDDISMVGGGTSCAVSA</sequence>
<evidence type="ECO:0000256" key="2">
    <source>
        <dbReference type="SAM" id="SignalP"/>
    </source>
</evidence>
<evidence type="ECO:0000256" key="1">
    <source>
        <dbReference type="SAM" id="MobiDB-lite"/>
    </source>
</evidence>
<feature type="compositionally biased region" description="Polar residues" evidence="1">
    <location>
        <begin position="403"/>
        <end position="421"/>
    </location>
</feature>
<protein>
    <recommendedName>
        <fullName evidence="5">CBM-cenC domain-containing protein</fullName>
    </recommendedName>
</protein>
<evidence type="ECO:0000313" key="3">
    <source>
        <dbReference type="EMBL" id="THV51866.1"/>
    </source>
</evidence>
<feature type="compositionally biased region" description="Polar residues" evidence="1">
    <location>
        <begin position="486"/>
        <end position="497"/>
    </location>
</feature>
<feature type="compositionally biased region" description="Low complexity" evidence="1">
    <location>
        <begin position="422"/>
        <end position="440"/>
    </location>
</feature>
<evidence type="ECO:0008006" key="5">
    <source>
        <dbReference type="Google" id="ProtNLM"/>
    </source>
</evidence>
<feature type="region of interest" description="Disordered" evidence="1">
    <location>
        <begin position="384"/>
        <end position="474"/>
    </location>
</feature>
<gene>
    <name evidence="3" type="ORF">BGAL_0096g00130</name>
</gene>
<evidence type="ECO:0000313" key="4">
    <source>
        <dbReference type="Proteomes" id="UP000308671"/>
    </source>
</evidence>
<name>A0A4V4HV52_9HELO</name>
<feature type="region of interest" description="Disordered" evidence="1">
    <location>
        <begin position="486"/>
        <end position="545"/>
    </location>
</feature>
<feature type="chain" id="PRO_5020586279" description="CBM-cenC domain-containing protein" evidence="2">
    <location>
        <begin position="19"/>
        <end position="844"/>
    </location>
</feature>
<feature type="compositionally biased region" description="Polar residues" evidence="1">
    <location>
        <begin position="445"/>
        <end position="474"/>
    </location>
</feature>
<comment type="caution">
    <text evidence="3">The sequence shown here is derived from an EMBL/GenBank/DDBJ whole genome shotgun (WGS) entry which is preliminary data.</text>
</comment>
<feature type="compositionally biased region" description="Low complexity" evidence="1">
    <location>
        <begin position="498"/>
        <end position="545"/>
    </location>
</feature>
<dbReference type="EMBL" id="PQXL01000096">
    <property type="protein sequence ID" value="THV51866.1"/>
    <property type="molecule type" value="Genomic_DNA"/>
</dbReference>
<organism evidence="3 4">
    <name type="scientific">Botrytis galanthina</name>
    <dbReference type="NCBI Taxonomy" id="278940"/>
    <lineage>
        <taxon>Eukaryota</taxon>
        <taxon>Fungi</taxon>
        <taxon>Dikarya</taxon>
        <taxon>Ascomycota</taxon>
        <taxon>Pezizomycotina</taxon>
        <taxon>Leotiomycetes</taxon>
        <taxon>Helotiales</taxon>
        <taxon>Sclerotiniaceae</taxon>
        <taxon>Botrytis</taxon>
    </lineage>
</organism>
<feature type="compositionally biased region" description="Basic residues" evidence="1">
    <location>
        <begin position="389"/>
        <end position="402"/>
    </location>
</feature>
<accession>A0A4V4HV52</accession>
<reference evidence="3 4" key="1">
    <citation type="submission" date="2017-12" db="EMBL/GenBank/DDBJ databases">
        <title>Comparative genomics of Botrytis spp.</title>
        <authorList>
            <person name="Valero-Jimenez C.A."/>
            <person name="Tapia P."/>
            <person name="Veloso J."/>
            <person name="Silva-Moreno E."/>
            <person name="Staats M."/>
            <person name="Valdes J.H."/>
            <person name="Van Kan J.A.L."/>
        </authorList>
    </citation>
    <scope>NUCLEOTIDE SEQUENCE [LARGE SCALE GENOMIC DNA]</scope>
    <source>
        <strain evidence="3 4">MUCL435</strain>
    </source>
</reference>
<keyword evidence="4" id="KW-1185">Reference proteome</keyword>
<keyword evidence="2" id="KW-0732">Signal</keyword>
<feature type="signal peptide" evidence="2">
    <location>
        <begin position="1"/>
        <end position="18"/>
    </location>
</feature>
<dbReference type="Proteomes" id="UP000308671">
    <property type="component" value="Unassembled WGS sequence"/>
</dbReference>
<dbReference type="AlphaFoldDB" id="A0A4V4HV52"/>